<comment type="caution">
    <text evidence="2">The sequence shown here is derived from an EMBL/GenBank/DDBJ whole genome shotgun (WGS) entry which is preliminary data.</text>
</comment>
<keyword evidence="1" id="KW-0472">Membrane</keyword>
<dbReference type="Proteomes" id="UP000626210">
    <property type="component" value="Unassembled WGS sequence"/>
</dbReference>
<keyword evidence="3" id="KW-1185">Reference proteome</keyword>
<accession>A0ABQ3GC91</accession>
<feature type="transmembrane region" description="Helical" evidence="1">
    <location>
        <begin position="36"/>
        <end position="53"/>
    </location>
</feature>
<proteinExistence type="predicted"/>
<organism evidence="2 3">
    <name type="scientific">Pseudorhodoferax aquiterrae</name>
    <dbReference type="NCBI Taxonomy" id="747304"/>
    <lineage>
        <taxon>Bacteria</taxon>
        <taxon>Pseudomonadati</taxon>
        <taxon>Pseudomonadota</taxon>
        <taxon>Betaproteobacteria</taxon>
        <taxon>Burkholderiales</taxon>
        <taxon>Comamonadaceae</taxon>
    </lineage>
</organism>
<sequence length="61" mass="6965">MRRAFWRLWGWPLVVGLASGTGLVTALLSDGWGDWWAWAGLGLPLLLAAWHWWGPPKDRRP</sequence>
<keyword evidence="1" id="KW-0812">Transmembrane</keyword>
<evidence type="ECO:0000313" key="3">
    <source>
        <dbReference type="Proteomes" id="UP000626210"/>
    </source>
</evidence>
<reference evidence="3" key="1">
    <citation type="journal article" date="2019" name="Int. J. Syst. Evol. Microbiol.">
        <title>The Global Catalogue of Microorganisms (GCM) 10K type strain sequencing project: providing services to taxonomists for standard genome sequencing and annotation.</title>
        <authorList>
            <consortium name="The Broad Institute Genomics Platform"/>
            <consortium name="The Broad Institute Genome Sequencing Center for Infectious Disease"/>
            <person name="Wu L."/>
            <person name="Ma J."/>
        </authorList>
    </citation>
    <scope>NUCLEOTIDE SEQUENCE [LARGE SCALE GENOMIC DNA]</scope>
    <source>
        <strain evidence="3">KCTC 23314</strain>
    </source>
</reference>
<evidence type="ECO:0008006" key="4">
    <source>
        <dbReference type="Google" id="ProtNLM"/>
    </source>
</evidence>
<dbReference type="RefSeq" id="WP_189690372.1">
    <property type="nucleotide sequence ID" value="NZ_BMYK01000032.1"/>
</dbReference>
<gene>
    <name evidence="2" type="ORF">GCM10007320_58110</name>
</gene>
<dbReference type="EMBL" id="BMYK01000032">
    <property type="protein sequence ID" value="GHD00556.1"/>
    <property type="molecule type" value="Genomic_DNA"/>
</dbReference>
<evidence type="ECO:0000313" key="2">
    <source>
        <dbReference type="EMBL" id="GHD00556.1"/>
    </source>
</evidence>
<keyword evidence="1" id="KW-1133">Transmembrane helix</keyword>
<evidence type="ECO:0000256" key="1">
    <source>
        <dbReference type="SAM" id="Phobius"/>
    </source>
</evidence>
<protein>
    <recommendedName>
        <fullName evidence="4">DUF4175 domain-containing protein</fullName>
    </recommendedName>
</protein>
<name>A0ABQ3GC91_9BURK</name>